<evidence type="ECO:0000313" key="2">
    <source>
        <dbReference type="Proteomes" id="UP000027600"/>
    </source>
</evidence>
<evidence type="ECO:0008006" key="3">
    <source>
        <dbReference type="Google" id="ProtNLM"/>
    </source>
</evidence>
<reference evidence="1 2" key="1">
    <citation type="journal article" date="2014" name="Int. J. Syst. Evol. Microbiol.">
        <title>Complete genome of a new Firmicutes species belonging to the dominant human colonic microbiota ('Ruminococcus bicirculans') reveals two chromosomes and a selective capacity to utilize plant glucans.</title>
        <authorList>
            <consortium name="NISC Comparative Sequencing Program"/>
            <person name="Wegmann U."/>
            <person name="Louis P."/>
            <person name="Goesmann A."/>
            <person name="Henrissat B."/>
            <person name="Duncan S.H."/>
            <person name="Flint H.J."/>
        </authorList>
    </citation>
    <scope>NUCLEOTIDE SEQUENCE [LARGE SCALE GENOMIC DNA]</scope>
    <source>
        <strain evidence="1 2">80/3</strain>
    </source>
</reference>
<evidence type="ECO:0000313" key="1">
    <source>
        <dbReference type="EMBL" id="CCO04162.1"/>
    </source>
</evidence>
<keyword evidence="2" id="KW-1185">Reference proteome</keyword>
<protein>
    <recommendedName>
        <fullName evidence="3">Transposase</fullName>
    </recommendedName>
</protein>
<dbReference type="EMBL" id="HF545616">
    <property type="protein sequence ID" value="CCO04162.1"/>
    <property type="molecule type" value="Genomic_DNA"/>
</dbReference>
<accession>A0ABP1WER2</accession>
<proteinExistence type="predicted"/>
<organism evidence="1 2">
    <name type="scientific">Ruminococcus bicirculans</name>
    <name type="common">ex Wegman et al. 2014</name>
    <dbReference type="NCBI Taxonomy" id="1160721"/>
    <lineage>
        <taxon>Bacteria</taxon>
        <taxon>Bacillati</taxon>
        <taxon>Bacillota</taxon>
        <taxon>Clostridia</taxon>
        <taxon>Eubacteriales</taxon>
        <taxon>Oscillospiraceae</taxon>
        <taxon>Ruminococcus</taxon>
    </lineage>
</organism>
<name>A0ABP1WER2_9FIRM</name>
<dbReference type="Proteomes" id="UP000027600">
    <property type="component" value="Chromosome I"/>
</dbReference>
<sequence>MTKIFVCFHREHKFYIQIYPRNIDCYMPYEQMSEQKLQFVTFILNTLSKTFKFTYIPAKNCRGEHRSPVKATIPLRYPYQLIALPKRKDRKVKFVFHLHKNSPILHEKILKSHLK</sequence>
<gene>
    <name evidence="1" type="ORF">RBI_I00434</name>
</gene>